<evidence type="ECO:0000313" key="1">
    <source>
        <dbReference type="EMBL" id="KAK1860685.1"/>
    </source>
</evidence>
<accession>A0ACC3BRS0</accession>
<proteinExistence type="predicted"/>
<organism evidence="1 2">
    <name type="scientific">Pyropia yezoensis</name>
    <name type="common">Susabi-nori</name>
    <name type="synonym">Porphyra yezoensis</name>
    <dbReference type="NCBI Taxonomy" id="2788"/>
    <lineage>
        <taxon>Eukaryota</taxon>
        <taxon>Rhodophyta</taxon>
        <taxon>Bangiophyceae</taxon>
        <taxon>Bangiales</taxon>
        <taxon>Bangiaceae</taxon>
        <taxon>Pyropia</taxon>
    </lineage>
</organism>
<evidence type="ECO:0000313" key="2">
    <source>
        <dbReference type="Proteomes" id="UP000798662"/>
    </source>
</evidence>
<sequence length="429" mass="39633">MGLSAKAVDTAAKAADSVSPGKVLLEVGTAAKAAVTSTVSKATGKKRAGGKAAGAGGATYVAGGGAPNTATSLAGLGVTAAIVGAVGDDGHGRELGGQLAAAGVDTAGLAVMAPASGSDGGGGTTTTALAVVPVFVGGGRGCYVDLGANALLDGATLGAAATAAAAAAAATRAPPTVAFHLAYPHLLPRLQGADLAAALAAVRAALPAALLSVDLNGVAAPDAVAPVLPPAALAGVALLHANLDEALTITDAPGAVVGATMGGGGGGDGNTGAPLPPPHPLLTRPDRPTEASVTGADLAALAAWFHARGVGVVAITLGAAGAYIAAHPDDAVVAATTGGRLVAGAGAGVFPAFAAAGAVNGTGAGDAFAAGLLAAAVAEPHGGGGLRVAELATSGLAAALARVDGAQGRGGGKALLPVALGAGDHHVVR</sequence>
<reference evidence="1" key="1">
    <citation type="submission" date="2019-11" db="EMBL/GenBank/DDBJ databases">
        <title>Nori genome reveals adaptations in red seaweeds to the harsh intertidal environment.</title>
        <authorList>
            <person name="Wang D."/>
            <person name="Mao Y."/>
        </authorList>
    </citation>
    <scope>NUCLEOTIDE SEQUENCE</scope>
    <source>
        <tissue evidence="1">Gametophyte</tissue>
    </source>
</reference>
<gene>
    <name evidence="1" type="ORF">I4F81_003273</name>
</gene>
<comment type="caution">
    <text evidence="1">The sequence shown here is derived from an EMBL/GenBank/DDBJ whole genome shotgun (WGS) entry which is preliminary data.</text>
</comment>
<name>A0ACC3BRS0_PYRYE</name>
<protein>
    <submittedName>
        <fullName evidence="1">Uncharacterized protein</fullName>
    </submittedName>
</protein>
<dbReference type="Proteomes" id="UP000798662">
    <property type="component" value="Chromosome 1"/>
</dbReference>
<keyword evidence="2" id="KW-1185">Reference proteome</keyword>
<dbReference type="EMBL" id="CM020618">
    <property type="protein sequence ID" value="KAK1860685.1"/>
    <property type="molecule type" value="Genomic_DNA"/>
</dbReference>